<evidence type="ECO:0000313" key="4">
    <source>
        <dbReference type="Proteomes" id="UP000092666"/>
    </source>
</evidence>
<protein>
    <recommendedName>
        <fullName evidence="2">UspA domain-containing protein</fullName>
    </recommendedName>
</protein>
<feature type="compositionally biased region" description="Acidic residues" evidence="1">
    <location>
        <begin position="367"/>
        <end position="391"/>
    </location>
</feature>
<dbReference type="InterPro" id="IPR006015">
    <property type="entry name" value="Universal_stress_UspA"/>
</dbReference>
<dbReference type="OrthoDB" id="992776at2759"/>
<reference evidence="4" key="2">
    <citation type="submission" date="2013-12" db="EMBL/GenBank/DDBJ databases">
        <title>Evolution of pathogenesis and genome organization in the Tremellales.</title>
        <authorList>
            <person name="Cuomo C."/>
            <person name="Litvintseva A."/>
            <person name="Heitman J."/>
            <person name="Chen Y."/>
            <person name="Sun S."/>
            <person name="Springer D."/>
            <person name="Dromer F."/>
            <person name="Young S."/>
            <person name="Zeng Q."/>
            <person name="Chapman S."/>
            <person name="Gujja S."/>
            <person name="Saif S."/>
            <person name="Birren B."/>
        </authorList>
    </citation>
    <scope>NUCLEOTIDE SEQUENCE [LARGE SCALE GENOMIC DNA]</scope>
    <source>
        <strain evidence="4">BCC8398</strain>
    </source>
</reference>
<accession>A0A1B9H1Y8</accession>
<keyword evidence="4" id="KW-1185">Reference proteome</keyword>
<dbReference type="STRING" id="1296120.A0A1B9H1Y8"/>
<dbReference type="InterPro" id="IPR006016">
    <property type="entry name" value="UspA"/>
</dbReference>
<dbReference type="AlphaFoldDB" id="A0A1B9H1Y8"/>
<feature type="compositionally biased region" description="Polar residues" evidence="1">
    <location>
        <begin position="211"/>
        <end position="228"/>
    </location>
</feature>
<evidence type="ECO:0000259" key="2">
    <source>
        <dbReference type="Pfam" id="PF00582"/>
    </source>
</evidence>
<feature type="compositionally biased region" description="Polar residues" evidence="1">
    <location>
        <begin position="264"/>
        <end position="275"/>
    </location>
</feature>
<dbReference type="Pfam" id="PF00582">
    <property type="entry name" value="Usp"/>
    <property type="match status" value="1"/>
</dbReference>
<dbReference type="InterPro" id="IPR014729">
    <property type="entry name" value="Rossmann-like_a/b/a_fold"/>
</dbReference>
<dbReference type="PANTHER" id="PTHR46100">
    <property type="entry name" value="IMP2'P"/>
    <property type="match status" value="1"/>
</dbReference>
<sequence length="727" mass="78677">MAPLNRSYSLPVSLSNPVSRLKALSGAADKDEVSKKSPRNSVVSPKPPPLATVAEGTASSSTYQRPSPDSSLSEISPSELSRDVTPRSSPLIRPHKRWSLGHFKQKLSIDTSSKKHDSGSGSGLGLGLEGTNSAPAEEERGRRRFRKSKTVKIKSAEPGPGRGNESENVQPLTVPPPQTYPPSSTITPIDHDEQAQNLLLGAIDRGRPGSITPSSSQTDLSTATSIKRSSGGALAALGLRAAAIGGGGAAAVAPPKSPDKPPVETTSTSKASFLQPSKPVGGSSSGRTPRAPSPFFRARRSREKARARDTSPEVGALKKDDYGDHSEIEPETEAESVGGSKKYRPQASAYESDSDSDGADGEKSDKDEVEYSEDEEDFLDEDGEVIFDEETEKNTEANAVFYEGDAAGLGGRSHDEVDRDSLAPRDEEDNRSQLDFFGEEVEQDPLGEGPNVVVPPQPMFQSASLHQPRRRKSMKSGLELVTSRPSFARDRCTITLTHGEPDDALEESGKRLRRYVVLSDLSEESRYAVEWAIGTVARDGDELFLISVKEDESKVDPKAWSNSDRAQKLRIQKERQTTALLLVKQVTGLLQRTRLHITVTCQFLHAKNARHMLLDLIDFLEPTMVIVGSRGLGKLQGILLGSTSHYLVQKSSVPVMVARRRLQRPMRRTNPANLRHSPRVSLASASIEKAASSRQEDEVMDVEESEKAEAAEKSQGQGQAQSANTAA</sequence>
<reference evidence="3 4" key="1">
    <citation type="submission" date="2013-07" db="EMBL/GenBank/DDBJ databases">
        <title>The Genome Sequence of Cryptococcus heveanensis BCC8398.</title>
        <authorList>
            <consortium name="The Broad Institute Genome Sequencing Platform"/>
            <person name="Cuomo C."/>
            <person name="Litvintseva A."/>
            <person name="Chen Y."/>
            <person name="Heitman J."/>
            <person name="Sun S."/>
            <person name="Springer D."/>
            <person name="Dromer F."/>
            <person name="Young S.K."/>
            <person name="Zeng Q."/>
            <person name="Gargeya S."/>
            <person name="Fitzgerald M."/>
            <person name="Abouelleil A."/>
            <person name="Alvarado L."/>
            <person name="Berlin A.M."/>
            <person name="Chapman S.B."/>
            <person name="Dewar J."/>
            <person name="Goldberg J."/>
            <person name="Griggs A."/>
            <person name="Gujja S."/>
            <person name="Hansen M."/>
            <person name="Howarth C."/>
            <person name="Imamovic A."/>
            <person name="Larimer J."/>
            <person name="McCowan C."/>
            <person name="Murphy C."/>
            <person name="Pearson M."/>
            <person name="Priest M."/>
            <person name="Roberts A."/>
            <person name="Saif S."/>
            <person name="Shea T."/>
            <person name="Sykes S."/>
            <person name="Wortman J."/>
            <person name="Nusbaum C."/>
            <person name="Birren B."/>
        </authorList>
    </citation>
    <scope>NUCLEOTIDE SEQUENCE [LARGE SCALE GENOMIC DNA]</scope>
    <source>
        <strain evidence="3 4">BCC8398</strain>
    </source>
</reference>
<evidence type="ECO:0000256" key="1">
    <source>
        <dbReference type="SAM" id="MobiDB-lite"/>
    </source>
</evidence>
<dbReference type="Proteomes" id="UP000092666">
    <property type="component" value="Unassembled WGS sequence"/>
</dbReference>
<feature type="region of interest" description="Disordered" evidence="1">
    <location>
        <begin position="23"/>
        <end position="229"/>
    </location>
</feature>
<dbReference type="Gene3D" id="3.40.50.620">
    <property type="entry name" value="HUPs"/>
    <property type="match status" value="1"/>
</dbReference>
<evidence type="ECO:0000313" key="3">
    <source>
        <dbReference type="EMBL" id="OCF37283.1"/>
    </source>
</evidence>
<feature type="region of interest" description="Disordered" evidence="1">
    <location>
        <begin position="663"/>
        <end position="727"/>
    </location>
</feature>
<feature type="compositionally biased region" description="Low complexity" evidence="1">
    <location>
        <begin position="66"/>
        <end position="79"/>
    </location>
</feature>
<dbReference type="PANTHER" id="PTHR46100:SF4">
    <property type="entry name" value="USPA DOMAIN-CONTAINING PROTEIN"/>
    <property type="match status" value="1"/>
</dbReference>
<organism evidence="3 4">
    <name type="scientific">Kwoniella heveanensis BCC8398</name>
    <dbReference type="NCBI Taxonomy" id="1296120"/>
    <lineage>
        <taxon>Eukaryota</taxon>
        <taxon>Fungi</taxon>
        <taxon>Dikarya</taxon>
        <taxon>Basidiomycota</taxon>
        <taxon>Agaricomycotina</taxon>
        <taxon>Tremellomycetes</taxon>
        <taxon>Tremellales</taxon>
        <taxon>Cryptococcaceae</taxon>
        <taxon>Kwoniella</taxon>
    </lineage>
</organism>
<feature type="domain" description="UspA" evidence="2">
    <location>
        <begin position="514"/>
        <end position="659"/>
    </location>
</feature>
<proteinExistence type="predicted"/>
<dbReference type="EMBL" id="KI669493">
    <property type="protein sequence ID" value="OCF37283.1"/>
    <property type="molecule type" value="Genomic_DNA"/>
</dbReference>
<feature type="region of interest" description="Disordered" evidence="1">
    <location>
        <begin position="246"/>
        <end position="431"/>
    </location>
</feature>
<feature type="compositionally biased region" description="Basic residues" evidence="1">
    <location>
        <begin position="93"/>
        <end position="105"/>
    </location>
</feature>
<feature type="compositionally biased region" description="Basic and acidic residues" evidence="1">
    <location>
        <begin position="412"/>
        <end position="431"/>
    </location>
</feature>
<feature type="compositionally biased region" description="Polar residues" evidence="1">
    <location>
        <begin position="715"/>
        <end position="727"/>
    </location>
</feature>
<name>A0A1B9H1Y8_9TREE</name>
<dbReference type="PRINTS" id="PR01438">
    <property type="entry name" value="UNVRSLSTRESS"/>
</dbReference>
<dbReference type="SUPFAM" id="SSF52402">
    <property type="entry name" value="Adenine nucleotide alpha hydrolases-like"/>
    <property type="match status" value="1"/>
</dbReference>
<dbReference type="CDD" id="cd23659">
    <property type="entry name" value="USP_At3g01520-like"/>
    <property type="match status" value="1"/>
</dbReference>
<feature type="compositionally biased region" description="Basic residues" evidence="1">
    <location>
        <begin position="142"/>
        <end position="152"/>
    </location>
</feature>
<gene>
    <name evidence="3" type="ORF">I316_01192</name>
</gene>
<feature type="compositionally biased region" description="Basic and acidic residues" evidence="1">
    <location>
        <begin position="304"/>
        <end position="328"/>
    </location>
</feature>